<keyword evidence="3" id="KW-0732">Signal</keyword>
<accession>A0A9N9PVV7</accession>
<gene>
    <name evidence="4" type="ORF">HYALB_00003499</name>
</gene>
<organism evidence="4 5">
    <name type="scientific">Hymenoscyphus albidus</name>
    <dbReference type="NCBI Taxonomy" id="595503"/>
    <lineage>
        <taxon>Eukaryota</taxon>
        <taxon>Fungi</taxon>
        <taxon>Dikarya</taxon>
        <taxon>Ascomycota</taxon>
        <taxon>Pezizomycotina</taxon>
        <taxon>Leotiomycetes</taxon>
        <taxon>Helotiales</taxon>
        <taxon>Helotiaceae</taxon>
        <taxon>Hymenoscyphus</taxon>
    </lineage>
</organism>
<feature type="signal peptide" evidence="3">
    <location>
        <begin position="1"/>
        <end position="25"/>
    </location>
</feature>
<proteinExistence type="predicted"/>
<feature type="transmembrane region" description="Helical" evidence="2">
    <location>
        <begin position="137"/>
        <end position="159"/>
    </location>
</feature>
<feature type="chain" id="PRO_5040482265" description="CSI2 protein" evidence="3">
    <location>
        <begin position="26"/>
        <end position="361"/>
    </location>
</feature>
<evidence type="ECO:0000313" key="5">
    <source>
        <dbReference type="Proteomes" id="UP000701801"/>
    </source>
</evidence>
<feature type="compositionally biased region" description="Polar residues" evidence="1">
    <location>
        <begin position="264"/>
        <end position="293"/>
    </location>
</feature>
<evidence type="ECO:0000313" key="4">
    <source>
        <dbReference type="EMBL" id="CAG8976888.1"/>
    </source>
</evidence>
<feature type="region of interest" description="Disordered" evidence="1">
    <location>
        <begin position="194"/>
        <end position="221"/>
    </location>
</feature>
<dbReference type="InterPro" id="IPR051009">
    <property type="entry name" value="PRM"/>
</dbReference>
<reference evidence="4" key="1">
    <citation type="submission" date="2021-07" db="EMBL/GenBank/DDBJ databases">
        <authorList>
            <person name="Durling M."/>
        </authorList>
    </citation>
    <scope>NUCLEOTIDE SEQUENCE</scope>
</reference>
<comment type="caution">
    <text evidence="4">The sequence shown here is derived from an EMBL/GenBank/DDBJ whole genome shotgun (WGS) entry which is preliminary data.</text>
</comment>
<dbReference type="GO" id="GO:0000324">
    <property type="term" value="C:fungal-type vacuole"/>
    <property type="evidence" value="ECO:0007669"/>
    <property type="project" value="TreeGrafter"/>
</dbReference>
<protein>
    <recommendedName>
        <fullName evidence="6">CSI2 protein</fullName>
    </recommendedName>
</protein>
<evidence type="ECO:0000256" key="1">
    <source>
        <dbReference type="SAM" id="MobiDB-lite"/>
    </source>
</evidence>
<evidence type="ECO:0000256" key="2">
    <source>
        <dbReference type="SAM" id="Phobius"/>
    </source>
</evidence>
<feature type="region of interest" description="Disordered" evidence="1">
    <location>
        <begin position="264"/>
        <end position="325"/>
    </location>
</feature>
<dbReference type="Proteomes" id="UP000701801">
    <property type="component" value="Unassembled WGS sequence"/>
</dbReference>
<dbReference type="AlphaFoldDB" id="A0A9N9PVV7"/>
<feature type="region of interest" description="Disordered" evidence="1">
    <location>
        <begin position="337"/>
        <end position="361"/>
    </location>
</feature>
<sequence>MRLLRGTSLAQLALFAINAAAQGNADLPNLATAAPAGPTSAESNTAAPPPPAAATTDAAPASTSIPVQSTGDITGSGTTGASVAASSITGAATATDGGELPTGLPTLRGQYSVVPASVPPTQNAPYMQSSHLPEGTVFIVVGAILGFMAMSVLLWRAMVAWSLHRSVKRAAMQQNMSDSKALFRTPAAPFYKDHPERDSTISLSGLGAKGGKKGARPTTGSGAAANASSLFFSPTAGAAGGGLNTVGNRGSSYLPAGYYAAGNSSPGNSQSHISIGQHGSNISMSNLGPTSGNYGRPSPPESPSLIGSRGNMASSSTLNLTQGYSGEQRAPSAFLEDLFDGETGPPLPGHHSNGSGGAHRF</sequence>
<keyword evidence="2" id="KW-1133">Transmembrane helix</keyword>
<name>A0A9N9PVV7_9HELO</name>
<evidence type="ECO:0008006" key="6">
    <source>
        <dbReference type="Google" id="ProtNLM"/>
    </source>
</evidence>
<dbReference type="EMBL" id="CAJVRM010000195">
    <property type="protein sequence ID" value="CAG8976888.1"/>
    <property type="molecule type" value="Genomic_DNA"/>
</dbReference>
<feature type="compositionally biased region" description="Low complexity" evidence="1">
    <location>
        <begin position="53"/>
        <end position="80"/>
    </location>
</feature>
<keyword evidence="2" id="KW-0472">Membrane</keyword>
<dbReference type="PANTHER" id="PTHR36089:SF1">
    <property type="entry name" value="CHITIN SYNTHASE 3 COMPLEX PROTEIN CSI2-RELATED"/>
    <property type="match status" value="1"/>
</dbReference>
<feature type="region of interest" description="Disordered" evidence="1">
    <location>
        <begin position="31"/>
        <end position="80"/>
    </location>
</feature>
<keyword evidence="5" id="KW-1185">Reference proteome</keyword>
<evidence type="ECO:0000256" key="3">
    <source>
        <dbReference type="SAM" id="SignalP"/>
    </source>
</evidence>
<feature type="compositionally biased region" description="Polar residues" evidence="1">
    <location>
        <begin position="311"/>
        <end position="325"/>
    </location>
</feature>
<dbReference type="PANTHER" id="PTHR36089">
    <property type="entry name" value="CHITIN SYNTHASE 3 COMPLEX PROTEIN CSI2-RELATED"/>
    <property type="match status" value="1"/>
</dbReference>
<dbReference type="OrthoDB" id="4065319at2759"/>
<keyword evidence="2" id="KW-0812">Transmembrane</keyword>